<dbReference type="CDD" id="cd21037">
    <property type="entry name" value="MLKL_NTD"/>
    <property type="match status" value="1"/>
</dbReference>
<gene>
    <name evidence="4" type="primary">LOC100829235</name>
    <name evidence="3" type="ORF">BRADI_4g10431v3</name>
</gene>
<feature type="compositionally biased region" description="Low complexity" evidence="1">
    <location>
        <begin position="379"/>
        <end position="391"/>
    </location>
</feature>
<feature type="domain" description="Mixed lineage kinase" evidence="2">
    <location>
        <begin position="9"/>
        <end position="118"/>
    </location>
</feature>
<evidence type="ECO:0000256" key="1">
    <source>
        <dbReference type="SAM" id="MobiDB-lite"/>
    </source>
</evidence>
<dbReference type="EnsemblPlants" id="KQJ87340">
    <property type="protein sequence ID" value="KQJ87340"/>
    <property type="gene ID" value="BRADI_4g10431v3"/>
</dbReference>
<dbReference type="Gene3D" id="1.20.930.20">
    <property type="entry name" value="Adaptor protein Cbl, N-terminal domain"/>
    <property type="match status" value="1"/>
</dbReference>
<dbReference type="PANTHER" id="PTHR35832">
    <property type="entry name" value="OS12G0248400 PROTEIN-RELATED"/>
    <property type="match status" value="1"/>
</dbReference>
<dbReference type="EnsemblPlants" id="KQJ87339">
    <property type="protein sequence ID" value="KQJ87339"/>
    <property type="gene ID" value="BRADI_4g10431v3"/>
</dbReference>
<name>A0A0Q3HG15_BRADI</name>
<feature type="region of interest" description="Disordered" evidence="1">
    <location>
        <begin position="368"/>
        <end position="391"/>
    </location>
</feature>
<reference evidence="3" key="2">
    <citation type="submission" date="2017-06" db="EMBL/GenBank/DDBJ databases">
        <title>WGS assembly of Brachypodium distachyon.</title>
        <authorList>
            <consortium name="The International Brachypodium Initiative"/>
            <person name="Lucas S."/>
            <person name="Harmon-Smith M."/>
            <person name="Lail K."/>
            <person name="Tice H."/>
            <person name="Grimwood J."/>
            <person name="Bruce D."/>
            <person name="Barry K."/>
            <person name="Shu S."/>
            <person name="Lindquist E."/>
            <person name="Wang M."/>
            <person name="Pitluck S."/>
            <person name="Vogel J.P."/>
            <person name="Garvin D.F."/>
            <person name="Mockler T.C."/>
            <person name="Schmutz J."/>
            <person name="Rokhsar D."/>
            <person name="Bevan M.W."/>
        </authorList>
    </citation>
    <scope>NUCLEOTIDE SEQUENCE</scope>
    <source>
        <strain evidence="3">Bd21</strain>
    </source>
</reference>
<dbReference type="EMBL" id="CM000883">
    <property type="protein sequence ID" value="KQJ87339.1"/>
    <property type="molecule type" value="Genomic_DNA"/>
</dbReference>
<organism evidence="3">
    <name type="scientific">Brachypodium distachyon</name>
    <name type="common">Purple false brome</name>
    <name type="synonym">Trachynia distachya</name>
    <dbReference type="NCBI Taxonomy" id="15368"/>
    <lineage>
        <taxon>Eukaryota</taxon>
        <taxon>Viridiplantae</taxon>
        <taxon>Streptophyta</taxon>
        <taxon>Embryophyta</taxon>
        <taxon>Tracheophyta</taxon>
        <taxon>Spermatophyta</taxon>
        <taxon>Magnoliopsida</taxon>
        <taxon>Liliopsida</taxon>
        <taxon>Poales</taxon>
        <taxon>Poaceae</taxon>
        <taxon>BOP clade</taxon>
        <taxon>Pooideae</taxon>
        <taxon>Stipodae</taxon>
        <taxon>Brachypodieae</taxon>
        <taxon>Brachypodium</taxon>
    </lineage>
</organism>
<dbReference type="Pfam" id="PF22215">
    <property type="entry name" value="MLKL_N"/>
    <property type="match status" value="1"/>
</dbReference>
<accession>A0A0Q3HG15</accession>
<dbReference type="Proteomes" id="UP000008810">
    <property type="component" value="Chromosome 4"/>
</dbReference>
<dbReference type="Gramene" id="KQJ87339">
    <property type="protein sequence ID" value="KQJ87339"/>
    <property type="gene ID" value="BRADI_4g10431v3"/>
</dbReference>
<evidence type="ECO:0000259" key="2">
    <source>
        <dbReference type="Pfam" id="PF22215"/>
    </source>
</evidence>
<reference evidence="4" key="3">
    <citation type="submission" date="2018-08" db="UniProtKB">
        <authorList>
            <consortium name="EnsemblPlants"/>
        </authorList>
    </citation>
    <scope>IDENTIFICATION</scope>
    <source>
        <strain evidence="4">cv. Bd21</strain>
    </source>
</reference>
<evidence type="ECO:0000313" key="4">
    <source>
        <dbReference type="EnsemblPlants" id="KQJ87339"/>
    </source>
</evidence>
<dbReference type="ExpressionAtlas" id="A0A0Q3HG15">
    <property type="expression patterns" value="baseline"/>
</dbReference>
<evidence type="ECO:0000313" key="5">
    <source>
        <dbReference type="Proteomes" id="UP000008810"/>
    </source>
</evidence>
<dbReference type="OrthoDB" id="627753at2759"/>
<dbReference type="Gramene" id="KQJ87340">
    <property type="protein sequence ID" value="KQJ87340"/>
    <property type="gene ID" value="BRADI_4g10431v3"/>
</dbReference>
<keyword evidence="5" id="KW-1185">Reference proteome</keyword>
<dbReference type="AlphaFoldDB" id="A0A0Q3HG15"/>
<dbReference type="InterPro" id="IPR036537">
    <property type="entry name" value="Adaptor_Cbl_N_dom_sf"/>
</dbReference>
<proteinExistence type="predicted"/>
<dbReference type="InterPro" id="IPR054000">
    <property type="entry name" value="MLKL_N"/>
</dbReference>
<dbReference type="InterPro" id="IPR059179">
    <property type="entry name" value="MLKL-like_MCAfunc"/>
</dbReference>
<sequence length="391" mass="43648">MIDAVGGVAKVVGVALKIKEAADTVRQNKKDCHHIKSRIEILNKTLSQHGNNMELMEDSAVMAALEALDKILGEALEVIIECQEERNIICVYYTSGKLSRQLSKVEQRISHLNSDVMLTIMSYQLPRKYQDGVPPLHSQVHSSIRTPFHSQAMQPPSLPQKMTKQYQDEADKQVRIQTSQRDGLLPRFIEWKGAGDLSFKNFFPRARAYEAARPVTIDSELDASPARVDSQWDSSINFFPRAHAYEAARPVTIDSELDASPARVDSQWDSSIVALGCCCNMARKRTPQKLENTAMAEEPAMRDALKKLLVTFCEAHKLVTACQRRGLIIMCASSSPGKLSKQLHEVLDQMVSNINQMIAVVVNSTLHPQRHRRATEVRGQSQATTSSQQGS</sequence>
<dbReference type="PANTHER" id="PTHR35832:SF17">
    <property type="match status" value="1"/>
</dbReference>
<dbReference type="EMBL" id="CM000883">
    <property type="protein sequence ID" value="KQJ87340.1"/>
    <property type="molecule type" value="Genomic_DNA"/>
</dbReference>
<protein>
    <recommendedName>
        <fullName evidence="2">Mixed lineage kinase domain-containing protein</fullName>
    </recommendedName>
</protein>
<evidence type="ECO:0000313" key="3">
    <source>
        <dbReference type="EMBL" id="KQJ87339.1"/>
    </source>
</evidence>
<reference evidence="3 4" key="1">
    <citation type="journal article" date="2010" name="Nature">
        <title>Genome sequencing and analysis of the model grass Brachypodium distachyon.</title>
        <authorList>
            <consortium name="International Brachypodium Initiative"/>
        </authorList>
    </citation>
    <scope>NUCLEOTIDE SEQUENCE [LARGE SCALE GENOMIC DNA]</scope>
    <source>
        <strain evidence="3 4">Bd21</strain>
    </source>
</reference>
<dbReference type="GO" id="GO:0007166">
    <property type="term" value="P:cell surface receptor signaling pathway"/>
    <property type="evidence" value="ECO:0007669"/>
    <property type="project" value="InterPro"/>
</dbReference>